<accession>X1LDI9</accession>
<proteinExistence type="predicted"/>
<gene>
    <name evidence="1" type="ORF">S06H3_11619</name>
</gene>
<feature type="non-terminal residue" evidence="1">
    <location>
        <position position="108"/>
    </location>
</feature>
<comment type="caution">
    <text evidence="1">The sequence shown here is derived from an EMBL/GenBank/DDBJ whole genome shotgun (WGS) entry which is preliminary data.</text>
</comment>
<dbReference type="AlphaFoldDB" id="X1LDI9"/>
<dbReference type="EMBL" id="BARV01005707">
    <property type="protein sequence ID" value="GAI17178.1"/>
    <property type="molecule type" value="Genomic_DNA"/>
</dbReference>
<organism evidence="1">
    <name type="scientific">marine sediment metagenome</name>
    <dbReference type="NCBI Taxonomy" id="412755"/>
    <lineage>
        <taxon>unclassified sequences</taxon>
        <taxon>metagenomes</taxon>
        <taxon>ecological metagenomes</taxon>
    </lineage>
</organism>
<name>X1LDI9_9ZZZZ</name>
<feature type="non-terminal residue" evidence="1">
    <location>
        <position position="1"/>
    </location>
</feature>
<sequence>GPETGSLWRIRRTGNTAIPLEWDKITTTEGSRSPYSGVEFKDGLAAIGLSNILFYDGFQIKRLEFPHGRDILTEFNDAYIRSVFGYNQRERDRRHLLFTFANLTSSKI</sequence>
<protein>
    <submittedName>
        <fullName evidence="1">Uncharacterized protein</fullName>
    </submittedName>
</protein>
<evidence type="ECO:0000313" key="1">
    <source>
        <dbReference type="EMBL" id="GAI17178.1"/>
    </source>
</evidence>
<reference evidence="1" key="1">
    <citation type="journal article" date="2014" name="Front. Microbiol.">
        <title>High frequency of phylogenetically diverse reductive dehalogenase-homologous genes in deep subseafloor sedimentary metagenomes.</title>
        <authorList>
            <person name="Kawai M."/>
            <person name="Futagami T."/>
            <person name="Toyoda A."/>
            <person name="Takaki Y."/>
            <person name="Nishi S."/>
            <person name="Hori S."/>
            <person name="Arai W."/>
            <person name="Tsubouchi T."/>
            <person name="Morono Y."/>
            <person name="Uchiyama I."/>
            <person name="Ito T."/>
            <person name="Fujiyama A."/>
            <person name="Inagaki F."/>
            <person name="Takami H."/>
        </authorList>
    </citation>
    <scope>NUCLEOTIDE SEQUENCE</scope>
    <source>
        <strain evidence="1">Expedition CK06-06</strain>
    </source>
</reference>